<evidence type="ECO:0000313" key="12">
    <source>
        <dbReference type="Proteomes" id="UP000033869"/>
    </source>
</evidence>
<evidence type="ECO:0000256" key="5">
    <source>
        <dbReference type="ARBA" id="ARBA00022741"/>
    </source>
</evidence>
<name>A0A0G0W9Z8_UNCC2</name>
<comment type="subunit">
    <text evidence="9">Homodimer.</text>
</comment>
<dbReference type="GO" id="GO:0006422">
    <property type="term" value="P:aspartyl-tRNA aminoacylation"/>
    <property type="evidence" value="ECO:0007669"/>
    <property type="project" value="UniProtKB-UniRule"/>
</dbReference>
<dbReference type="GO" id="GO:0005829">
    <property type="term" value="C:cytosol"/>
    <property type="evidence" value="ECO:0007669"/>
    <property type="project" value="TreeGrafter"/>
</dbReference>
<dbReference type="AlphaFoldDB" id="A0A0G0W9Z8"/>
<keyword evidence="4 9" id="KW-0436">Ligase</keyword>
<dbReference type="GO" id="GO:0003723">
    <property type="term" value="F:RNA binding"/>
    <property type="evidence" value="ECO:0007669"/>
    <property type="project" value="TreeGrafter"/>
</dbReference>
<dbReference type="InterPro" id="IPR004364">
    <property type="entry name" value="Aa-tRNA-synt_II"/>
</dbReference>
<evidence type="ECO:0000256" key="4">
    <source>
        <dbReference type="ARBA" id="ARBA00022598"/>
    </source>
</evidence>
<dbReference type="InterPro" id="IPR006195">
    <property type="entry name" value="aa-tRNA-synth_II"/>
</dbReference>
<feature type="binding site" evidence="9">
    <location>
        <position position="209"/>
    </location>
    <ligand>
        <name>L-aspartate</name>
        <dbReference type="ChEBI" id="CHEBI:29991"/>
    </ligand>
</feature>
<dbReference type="EC" id="6.1.1.23" evidence="9"/>
<dbReference type="PRINTS" id="PR01042">
    <property type="entry name" value="TRNASYNTHASP"/>
</dbReference>
<dbReference type="SUPFAM" id="SSF55681">
    <property type="entry name" value="Class II aaRS and biotin synthetases"/>
    <property type="match status" value="1"/>
</dbReference>
<dbReference type="InterPro" id="IPR002312">
    <property type="entry name" value="Asp/Asn-tRNA-synth_IIb"/>
</dbReference>
<comment type="function">
    <text evidence="9">Aspartyl-tRNA synthetase with relaxed tRNA specificity since it is able to aspartylate not only its cognate tRNA(Asp) but also tRNA(Asn). Reaction proceeds in two steps: L-aspartate is first activated by ATP to form Asp-AMP and then transferred to the acceptor end of tRNA(Asp/Asn).</text>
</comment>
<keyword evidence="3 9" id="KW-0963">Cytoplasm</keyword>
<dbReference type="Gene3D" id="3.30.930.10">
    <property type="entry name" value="Bira Bifunctional Protein, Domain 2"/>
    <property type="match status" value="1"/>
</dbReference>
<dbReference type="NCBIfam" id="NF003483">
    <property type="entry name" value="PRK05159.1"/>
    <property type="match status" value="1"/>
</dbReference>
<keyword evidence="8 9" id="KW-0030">Aminoacyl-tRNA synthetase</keyword>
<evidence type="ECO:0000256" key="3">
    <source>
        <dbReference type="ARBA" id="ARBA00022490"/>
    </source>
</evidence>
<evidence type="ECO:0000259" key="10">
    <source>
        <dbReference type="PROSITE" id="PS50862"/>
    </source>
</evidence>
<dbReference type="EMBL" id="LCBL01000001">
    <property type="protein sequence ID" value="KKS09834.1"/>
    <property type="molecule type" value="Genomic_DNA"/>
</dbReference>
<dbReference type="HAMAP" id="MF_02075">
    <property type="entry name" value="Asp_tRNA_synth_type2"/>
    <property type="match status" value="1"/>
</dbReference>
<sequence length="433" mass="49971">MKRTLSSQVPKSIGKEVLVEGWIHKIRKLGGINFLVIRDRSGLVQAIVGGEEAIEKLKDLTTETVVKIIGNVVKEDRAPGGAEIHVTTVEVLSPVKEDLPVEINKKDLNVNLDTLFDWRPITLRAPKQRAIFKVQAEILSAWRDFFKENDFTEINTPKIVEAGAETGGAEMFEIKYFKKKAFLAQSPQLYKEIMAGVFERVFETAYAYRAEPHSTSRHINEYLSLDMEMGFIDSWMDLINIHQELIKFILESLKKNAKAEFELLGATLPEYVKIPVIKLREAQEILEKEYGEKCVGEPDLEPRHEKQICEYSNKKWGTEFIFITHYPSKKRPFYTMDDPESPEETLSFDLLFRGLEVTTGSQRIHRYEDHLEKMRKRGMSTKGFEDYLNVFKYGMPPHGGFCQGLERLTARFLELDNVKEASLFPRDMNRLRP</sequence>
<dbReference type="InterPro" id="IPR004523">
    <property type="entry name" value="Asp-tRNA_synthase_2"/>
</dbReference>
<feature type="binding site" evidence="9">
    <location>
        <begin position="404"/>
        <end position="407"/>
    </location>
    <ligand>
        <name>ATP</name>
        <dbReference type="ChEBI" id="CHEBI:30616"/>
    </ligand>
</feature>
<evidence type="ECO:0000256" key="1">
    <source>
        <dbReference type="ARBA" id="ARBA00004496"/>
    </source>
</evidence>
<keyword evidence="6 9" id="KW-0067">ATP-binding</keyword>
<gene>
    <name evidence="9" type="primary">aspS</name>
    <name evidence="11" type="ORF">UU65_C0001G0239</name>
</gene>
<dbReference type="GO" id="GO:0050560">
    <property type="term" value="F:aspartate-tRNA(Asn) ligase activity"/>
    <property type="evidence" value="ECO:0007669"/>
    <property type="project" value="UniProtKB-EC"/>
</dbReference>
<feature type="binding site" evidence="9">
    <location>
        <begin position="209"/>
        <end position="211"/>
    </location>
    <ligand>
        <name>ATP</name>
        <dbReference type="ChEBI" id="CHEBI:30616"/>
    </ligand>
</feature>
<dbReference type="Pfam" id="PF01336">
    <property type="entry name" value="tRNA_anti-codon"/>
    <property type="match status" value="1"/>
</dbReference>
<evidence type="ECO:0000313" key="11">
    <source>
        <dbReference type="EMBL" id="KKS09834.1"/>
    </source>
</evidence>
<dbReference type="InterPro" id="IPR045864">
    <property type="entry name" value="aa-tRNA-synth_II/BPL/LPL"/>
</dbReference>
<evidence type="ECO:0000256" key="6">
    <source>
        <dbReference type="ARBA" id="ARBA00022840"/>
    </source>
</evidence>
<dbReference type="GO" id="GO:0017101">
    <property type="term" value="C:aminoacyl-tRNA synthetase multienzyme complex"/>
    <property type="evidence" value="ECO:0007669"/>
    <property type="project" value="TreeGrafter"/>
</dbReference>
<dbReference type="Gene3D" id="2.40.50.140">
    <property type="entry name" value="Nucleic acid-binding proteins"/>
    <property type="match status" value="1"/>
</dbReference>
<evidence type="ECO:0000256" key="9">
    <source>
        <dbReference type="HAMAP-Rule" id="MF_02075"/>
    </source>
</evidence>
<comment type="catalytic activity">
    <reaction evidence="9">
        <text>tRNA(Asx) + L-aspartate + ATP = L-aspartyl-tRNA(Asx) + AMP + diphosphate</text>
        <dbReference type="Rhea" id="RHEA:18349"/>
        <dbReference type="Rhea" id="RHEA-COMP:9710"/>
        <dbReference type="Rhea" id="RHEA-COMP:9711"/>
        <dbReference type="ChEBI" id="CHEBI:29991"/>
        <dbReference type="ChEBI" id="CHEBI:30616"/>
        <dbReference type="ChEBI" id="CHEBI:33019"/>
        <dbReference type="ChEBI" id="CHEBI:78442"/>
        <dbReference type="ChEBI" id="CHEBI:78516"/>
        <dbReference type="ChEBI" id="CHEBI:456215"/>
        <dbReference type="EC" id="6.1.1.23"/>
    </reaction>
</comment>
<dbReference type="InterPro" id="IPR012340">
    <property type="entry name" value="NA-bd_OB-fold"/>
</dbReference>
<feature type="binding site" evidence="9">
    <location>
        <position position="356"/>
    </location>
    <ligand>
        <name>ATP</name>
        <dbReference type="ChEBI" id="CHEBI:30616"/>
    </ligand>
</feature>
<feature type="binding site" evidence="9">
    <location>
        <position position="359"/>
    </location>
    <ligand>
        <name>L-aspartate</name>
        <dbReference type="ChEBI" id="CHEBI:29991"/>
    </ligand>
</feature>
<evidence type="ECO:0000256" key="2">
    <source>
        <dbReference type="ARBA" id="ARBA00005312"/>
    </source>
</evidence>
<comment type="caution">
    <text evidence="9">Lacks conserved residue(s) required for the propagation of feature annotation.</text>
</comment>
<evidence type="ECO:0000256" key="8">
    <source>
        <dbReference type="ARBA" id="ARBA00023146"/>
    </source>
</evidence>
<dbReference type="PROSITE" id="PS50862">
    <property type="entry name" value="AA_TRNA_LIGASE_II"/>
    <property type="match status" value="1"/>
</dbReference>
<feature type="binding site" evidence="9">
    <location>
        <position position="363"/>
    </location>
    <ligand>
        <name>L-aspartate</name>
        <dbReference type="ChEBI" id="CHEBI:29991"/>
    </ligand>
</feature>
<dbReference type="FunFam" id="3.30.930.10:FF:000038">
    <property type="entry name" value="Aspartate--tRNA ligase"/>
    <property type="match status" value="1"/>
</dbReference>
<feature type="domain" description="Aminoacyl-transfer RNA synthetases class-II family profile" evidence="10">
    <location>
        <begin position="132"/>
        <end position="433"/>
    </location>
</feature>
<dbReference type="GO" id="GO:0005524">
    <property type="term" value="F:ATP binding"/>
    <property type="evidence" value="ECO:0007669"/>
    <property type="project" value="UniProtKB-UniRule"/>
</dbReference>
<dbReference type="GO" id="GO:0004815">
    <property type="term" value="F:aspartate-tRNA ligase activity"/>
    <property type="evidence" value="ECO:0007669"/>
    <property type="project" value="UniProtKB-UniRule"/>
</dbReference>
<feature type="binding site" evidence="9">
    <location>
        <position position="165"/>
    </location>
    <ligand>
        <name>L-aspartate</name>
        <dbReference type="ChEBI" id="CHEBI:29991"/>
    </ligand>
</feature>
<dbReference type="Pfam" id="PF00152">
    <property type="entry name" value="tRNA-synt_2"/>
    <property type="match status" value="1"/>
</dbReference>
<feature type="region of interest" description="Aspartate" evidence="9">
    <location>
        <begin position="188"/>
        <end position="191"/>
    </location>
</feature>
<proteinExistence type="inferred from homology"/>
<dbReference type="SUPFAM" id="SSF50249">
    <property type="entry name" value="Nucleic acid-binding proteins"/>
    <property type="match status" value="1"/>
</dbReference>
<comment type="similarity">
    <text evidence="2 9">Belongs to the class-II aminoacyl-tRNA synthetase family. Type 2 subfamily.</text>
</comment>
<protein>
    <recommendedName>
        <fullName evidence="9">Aspartate--tRNA(Asp/Asn) ligase</fullName>
        <ecNumber evidence="9">6.1.1.23</ecNumber>
    </recommendedName>
    <alternativeName>
        <fullName evidence="9">Aspartyl-tRNA synthetase</fullName>
        <shortName evidence="9">AspRS</shortName>
    </alternativeName>
    <alternativeName>
        <fullName evidence="9">Non-discriminating aspartyl-tRNA synthetase</fullName>
        <shortName evidence="9">ND-AspRS</shortName>
    </alternativeName>
</protein>
<dbReference type="InterPro" id="IPR004365">
    <property type="entry name" value="NA-bd_OB_tRNA"/>
</dbReference>
<dbReference type="PATRIC" id="fig|1618344.3.peg.250"/>
<feature type="site" description="Important for tRNA non-discrimination" evidence="9">
    <location>
        <position position="79"/>
    </location>
</feature>
<accession>A0A0G0W9Z8</accession>
<dbReference type="Proteomes" id="UP000033869">
    <property type="component" value="Unassembled WGS sequence"/>
</dbReference>
<keyword evidence="7 9" id="KW-0648">Protein biosynthesis</keyword>
<evidence type="ECO:0000256" key="7">
    <source>
        <dbReference type="ARBA" id="ARBA00022917"/>
    </source>
</evidence>
<comment type="caution">
    <text evidence="11">The sequence shown here is derived from an EMBL/GenBank/DDBJ whole genome shotgun (WGS) entry which is preliminary data.</text>
</comment>
<keyword evidence="5 9" id="KW-0547">Nucleotide-binding</keyword>
<dbReference type="NCBIfam" id="TIGR00458">
    <property type="entry name" value="aspS_nondisc"/>
    <property type="match status" value="1"/>
</dbReference>
<dbReference type="PANTHER" id="PTHR43450:SF1">
    <property type="entry name" value="ASPARTATE--TRNA LIGASE, CYTOPLASMIC"/>
    <property type="match status" value="1"/>
</dbReference>
<dbReference type="PANTHER" id="PTHR43450">
    <property type="entry name" value="ASPARTYL-TRNA SYNTHETASE"/>
    <property type="match status" value="1"/>
</dbReference>
<organism evidence="11 12">
    <name type="scientific">candidate division CPR2 bacterium GW2011_GWC1_41_48</name>
    <dbReference type="NCBI Taxonomy" id="1618344"/>
    <lineage>
        <taxon>Bacteria</taxon>
        <taxon>Bacteria division CPR2</taxon>
    </lineage>
</organism>
<comment type="subcellular location">
    <subcellularLocation>
        <location evidence="1 9">Cytoplasm</location>
    </subcellularLocation>
</comment>
<reference evidence="11 12" key="1">
    <citation type="journal article" date="2015" name="Nature">
        <title>rRNA introns, odd ribosomes, and small enigmatic genomes across a large radiation of phyla.</title>
        <authorList>
            <person name="Brown C.T."/>
            <person name="Hug L.A."/>
            <person name="Thomas B.C."/>
            <person name="Sharon I."/>
            <person name="Castelle C.J."/>
            <person name="Singh A."/>
            <person name="Wilkins M.J."/>
            <person name="Williams K.H."/>
            <person name="Banfield J.F."/>
        </authorList>
    </citation>
    <scope>NUCLEOTIDE SEQUENCE [LARGE SCALE GENOMIC DNA]</scope>
</reference>